<protein>
    <submittedName>
        <fullName evidence="12">Ion_trans_2 domain-containing protein</fullName>
    </submittedName>
</protein>
<evidence type="ECO:0000256" key="3">
    <source>
        <dbReference type="ARBA" id="ARBA00022692"/>
    </source>
</evidence>
<evidence type="ECO:0000256" key="1">
    <source>
        <dbReference type="ARBA" id="ARBA00004141"/>
    </source>
</evidence>
<evidence type="ECO:0000256" key="6">
    <source>
        <dbReference type="ARBA" id="ARBA00023136"/>
    </source>
</evidence>
<dbReference type="OrthoDB" id="5851300at2759"/>
<evidence type="ECO:0000313" key="11">
    <source>
        <dbReference type="Proteomes" id="UP000271098"/>
    </source>
</evidence>
<evidence type="ECO:0000313" key="12">
    <source>
        <dbReference type="WBParaSite" id="GPUH_0000273401-mRNA-1"/>
    </source>
</evidence>
<dbReference type="GO" id="GO:0015271">
    <property type="term" value="F:outward rectifier potassium channel activity"/>
    <property type="evidence" value="ECO:0007669"/>
    <property type="project" value="TreeGrafter"/>
</dbReference>
<evidence type="ECO:0000256" key="5">
    <source>
        <dbReference type="ARBA" id="ARBA00023065"/>
    </source>
</evidence>
<feature type="transmembrane region" description="Helical" evidence="8">
    <location>
        <begin position="115"/>
        <end position="134"/>
    </location>
</feature>
<keyword evidence="4 8" id="KW-1133">Transmembrane helix</keyword>
<dbReference type="PANTHER" id="PTHR11003">
    <property type="entry name" value="POTASSIUM CHANNEL, SUBFAMILY K"/>
    <property type="match status" value="1"/>
</dbReference>
<dbReference type="Pfam" id="PF07885">
    <property type="entry name" value="Ion_trans_2"/>
    <property type="match status" value="1"/>
</dbReference>
<keyword evidence="7" id="KW-0407">Ion channel</keyword>
<dbReference type="PANTHER" id="PTHR11003:SF73">
    <property type="entry name" value="FIBRONECTIN TYPE-III DOMAIN-CONTAINING PROTEIN"/>
    <property type="match status" value="1"/>
</dbReference>
<feature type="transmembrane region" description="Helical" evidence="8">
    <location>
        <begin position="83"/>
        <end position="103"/>
    </location>
</feature>
<dbReference type="GO" id="GO:0005886">
    <property type="term" value="C:plasma membrane"/>
    <property type="evidence" value="ECO:0007669"/>
    <property type="project" value="TreeGrafter"/>
</dbReference>
<evidence type="ECO:0000256" key="8">
    <source>
        <dbReference type="SAM" id="Phobius"/>
    </source>
</evidence>
<feature type="domain" description="Potassium channel" evidence="9">
    <location>
        <begin position="90"/>
        <end position="128"/>
    </location>
</feature>
<evidence type="ECO:0000313" key="10">
    <source>
        <dbReference type="EMBL" id="VDK36099.1"/>
    </source>
</evidence>
<comment type="subcellular location">
    <subcellularLocation>
        <location evidence="1">Membrane</location>
        <topology evidence="1">Multi-pass membrane protein</topology>
    </subcellularLocation>
</comment>
<sequence>MFVIVYIFFGIPLFLITLADLAKFCTEFINRVYAEVLKYKFVTSRKFHNRAEVPIHEIIIAGGEDEVAEFLWTHLENTHFVEVPFVIVYVLLFVYVIAASYLISRIEGWTIYDGFYFVMISVLTIGFGGSFKFFHFQRSVQIAQLINTLVSC</sequence>
<dbReference type="Gene3D" id="1.10.287.70">
    <property type="match status" value="1"/>
</dbReference>
<feature type="transmembrane region" description="Helical" evidence="8">
    <location>
        <begin position="6"/>
        <end position="25"/>
    </location>
</feature>
<proteinExistence type="predicted"/>
<dbReference type="InterPro" id="IPR003280">
    <property type="entry name" value="2pore_dom_K_chnl"/>
</dbReference>
<gene>
    <name evidence="10" type="ORF">GPUH_LOCUS2730</name>
</gene>
<dbReference type="AlphaFoldDB" id="A0A183D1Y8"/>
<dbReference type="InterPro" id="IPR013099">
    <property type="entry name" value="K_chnl_dom"/>
</dbReference>
<reference evidence="12" key="1">
    <citation type="submission" date="2016-06" db="UniProtKB">
        <authorList>
            <consortium name="WormBaseParasite"/>
        </authorList>
    </citation>
    <scope>IDENTIFICATION</scope>
</reference>
<accession>A0A183D1Y8</accession>
<dbReference type="EMBL" id="UYRT01004288">
    <property type="protein sequence ID" value="VDK36099.1"/>
    <property type="molecule type" value="Genomic_DNA"/>
</dbReference>
<dbReference type="Proteomes" id="UP000271098">
    <property type="component" value="Unassembled WGS sequence"/>
</dbReference>
<keyword evidence="11" id="KW-1185">Reference proteome</keyword>
<evidence type="ECO:0000256" key="4">
    <source>
        <dbReference type="ARBA" id="ARBA00022989"/>
    </source>
</evidence>
<dbReference type="SUPFAM" id="SSF81324">
    <property type="entry name" value="Voltage-gated potassium channels"/>
    <property type="match status" value="1"/>
</dbReference>
<evidence type="ECO:0000259" key="9">
    <source>
        <dbReference type="Pfam" id="PF07885"/>
    </source>
</evidence>
<name>A0A183D1Y8_9BILA</name>
<reference evidence="10 11" key="2">
    <citation type="submission" date="2018-11" db="EMBL/GenBank/DDBJ databases">
        <authorList>
            <consortium name="Pathogen Informatics"/>
        </authorList>
    </citation>
    <scope>NUCLEOTIDE SEQUENCE [LARGE SCALE GENOMIC DNA]</scope>
</reference>
<keyword evidence="5" id="KW-0406">Ion transport</keyword>
<keyword evidence="3 8" id="KW-0812">Transmembrane</keyword>
<dbReference type="GO" id="GO:0030322">
    <property type="term" value="P:stabilization of membrane potential"/>
    <property type="evidence" value="ECO:0007669"/>
    <property type="project" value="TreeGrafter"/>
</dbReference>
<keyword evidence="6 8" id="KW-0472">Membrane</keyword>
<organism evidence="12">
    <name type="scientific">Gongylonema pulchrum</name>
    <dbReference type="NCBI Taxonomy" id="637853"/>
    <lineage>
        <taxon>Eukaryota</taxon>
        <taxon>Metazoa</taxon>
        <taxon>Ecdysozoa</taxon>
        <taxon>Nematoda</taxon>
        <taxon>Chromadorea</taxon>
        <taxon>Rhabditida</taxon>
        <taxon>Spirurina</taxon>
        <taxon>Spiruromorpha</taxon>
        <taxon>Spiruroidea</taxon>
        <taxon>Gongylonematidae</taxon>
        <taxon>Gongylonema</taxon>
    </lineage>
</organism>
<dbReference type="GO" id="GO:0022841">
    <property type="term" value="F:potassium ion leak channel activity"/>
    <property type="evidence" value="ECO:0007669"/>
    <property type="project" value="TreeGrafter"/>
</dbReference>
<keyword evidence="2" id="KW-0813">Transport</keyword>
<dbReference type="WBParaSite" id="GPUH_0000273401-mRNA-1">
    <property type="protein sequence ID" value="GPUH_0000273401-mRNA-1"/>
    <property type="gene ID" value="GPUH_0000273401"/>
</dbReference>
<evidence type="ECO:0000256" key="7">
    <source>
        <dbReference type="ARBA" id="ARBA00023303"/>
    </source>
</evidence>
<evidence type="ECO:0000256" key="2">
    <source>
        <dbReference type="ARBA" id="ARBA00022448"/>
    </source>
</evidence>